<keyword evidence="4" id="KW-0574">Periplasm</keyword>
<proteinExistence type="inferred from homology"/>
<sequence length="535" mass="59805">MKNRQISLMTRMVKRSGYALVCACVYLTMASRAVYADDATNSDAPPQPYIQYTKNGPSDRNSVIELAKKLAQSPYQAPSEPLPKSLAGMSLAQYKSILFQPNQAVWAKDNLPFQMQLLMRGSYFDAPVEIATVDNGQANHLPFSPQLFTHSSGEPLTLPDQDIGFSGLSFYYRLNQPETYNKVIEFQGASYFKAIGKNEHWGASARGLAIDTADPKGEEIPVFRAFWVEKPSDSSNSIVVNALLDSPSVTGAYRFTIRPGDTTTMDVEVSLFPRKDLSKVGLAPMNSMYMFSTNDRQNFDDYRPEVHDSDGLLMVNGKGERLWRPLTNPKTLQMSAFVDEAPIGFGLMQRDRNFSDYQDLSEHFQDRPSLWVEPIGNWGKGSVSLIEIPSDSEIHDNIVAYWAPKSPLKAGSEYDYSYRLHWGQDPHPASNTYVISGTYAGRTAESKNSSHRHFVIDYRSPNASIPATASMPMVNVITSKGKITDVQVVKNAYTPGYRVSFNLDGEGISAAELRAELTFNDNRKAETWLYRWTSS</sequence>
<accession>A0ABW9GBB4</accession>
<organism evidence="7 8">
    <name type="scientific">Celerinatantimonas yamalensis</name>
    <dbReference type="NCBI Taxonomy" id="559956"/>
    <lineage>
        <taxon>Bacteria</taxon>
        <taxon>Pseudomonadati</taxon>
        <taxon>Pseudomonadota</taxon>
        <taxon>Gammaproteobacteria</taxon>
        <taxon>Celerinatantimonadaceae</taxon>
        <taxon>Celerinatantimonas</taxon>
    </lineage>
</organism>
<dbReference type="PIRSF" id="PIRSF006281">
    <property type="entry name" value="MdoG"/>
    <property type="match status" value="1"/>
</dbReference>
<comment type="subcellular location">
    <subcellularLocation>
        <location evidence="1">Periplasm</location>
    </subcellularLocation>
</comment>
<evidence type="ECO:0000313" key="8">
    <source>
        <dbReference type="Proteomes" id="UP001629953"/>
    </source>
</evidence>
<keyword evidence="5" id="KW-0732">Signal</keyword>
<evidence type="ECO:0000256" key="4">
    <source>
        <dbReference type="ARBA" id="ARBA00022764"/>
    </source>
</evidence>
<dbReference type="RefSeq" id="WP_408625201.1">
    <property type="nucleotide sequence ID" value="NZ_JBEQCT010000013.1"/>
</dbReference>
<dbReference type="SUPFAM" id="SSF81296">
    <property type="entry name" value="E set domains"/>
    <property type="match status" value="1"/>
</dbReference>
<dbReference type="Pfam" id="PF04349">
    <property type="entry name" value="MdoG"/>
    <property type="match status" value="1"/>
</dbReference>
<dbReference type="Gene3D" id="2.60.40.10">
    <property type="entry name" value="Immunoglobulins"/>
    <property type="match status" value="1"/>
</dbReference>
<dbReference type="PANTHER" id="PTHR30504:SF2">
    <property type="entry name" value="GLUCANS BIOSYNTHESIS PROTEIN G"/>
    <property type="match status" value="1"/>
</dbReference>
<dbReference type="EMBL" id="JBEQCT010000013">
    <property type="protein sequence ID" value="MFM2486898.1"/>
    <property type="molecule type" value="Genomic_DNA"/>
</dbReference>
<feature type="domain" description="Glucan biosynthesis periplasmic MdoG C-terminal" evidence="6">
    <location>
        <begin position="61"/>
        <end position="532"/>
    </location>
</feature>
<comment type="pathway">
    <text evidence="2">Glycan metabolism; osmoregulated periplasmic glucan (OPG) biosynthesis.</text>
</comment>
<dbReference type="SUPFAM" id="SSF74650">
    <property type="entry name" value="Galactose mutarotase-like"/>
    <property type="match status" value="1"/>
</dbReference>
<comment type="caution">
    <text evidence="7">The sequence shown here is derived from an EMBL/GenBank/DDBJ whole genome shotgun (WGS) entry which is preliminary data.</text>
</comment>
<dbReference type="InterPro" id="IPR013783">
    <property type="entry name" value="Ig-like_fold"/>
</dbReference>
<dbReference type="InterPro" id="IPR014756">
    <property type="entry name" value="Ig_E-set"/>
</dbReference>
<evidence type="ECO:0000313" key="7">
    <source>
        <dbReference type="EMBL" id="MFM2486898.1"/>
    </source>
</evidence>
<feature type="signal peptide" evidence="5">
    <location>
        <begin position="1"/>
        <end position="36"/>
    </location>
</feature>
<gene>
    <name evidence="7" type="ORF">ABUE30_17850</name>
</gene>
<evidence type="ECO:0000256" key="1">
    <source>
        <dbReference type="ARBA" id="ARBA00004418"/>
    </source>
</evidence>
<dbReference type="InterPro" id="IPR007444">
    <property type="entry name" value="Glucan_biosyn_MdoG_C"/>
</dbReference>
<feature type="chain" id="PRO_5046088915" evidence="5">
    <location>
        <begin position="37"/>
        <end position="535"/>
    </location>
</feature>
<keyword evidence="8" id="KW-1185">Reference proteome</keyword>
<dbReference type="Proteomes" id="UP001629953">
    <property type="component" value="Unassembled WGS sequence"/>
</dbReference>
<protein>
    <submittedName>
        <fullName evidence="7">Glucan biosynthesis protein G</fullName>
    </submittedName>
</protein>
<dbReference type="InterPro" id="IPR014718">
    <property type="entry name" value="GH-type_carb-bd"/>
</dbReference>
<reference evidence="7 8" key="1">
    <citation type="journal article" date="2013" name="Int. J. Syst. Evol. Microbiol.">
        <title>Celerinatantimonas yamalensis sp. nov., a cold-adapted diazotrophic bacterium from a cold permafrost brine.</title>
        <authorList>
            <person name="Shcherbakova V."/>
            <person name="Chuvilskaya N."/>
            <person name="Rivkina E."/>
            <person name="Demidov N."/>
            <person name="Uchaeva V."/>
            <person name="Suetin S."/>
            <person name="Suzina N."/>
            <person name="Gilichinsky D."/>
        </authorList>
    </citation>
    <scope>NUCLEOTIDE SEQUENCE [LARGE SCALE GENOMIC DNA]</scope>
    <source>
        <strain evidence="7 8">C7</strain>
    </source>
</reference>
<dbReference type="Gene3D" id="2.70.98.10">
    <property type="match status" value="1"/>
</dbReference>
<evidence type="ECO:0000259" key="6">
    <source>
        <dbReference type="Pfam" id="PF04349"/>
    </source>
</evidence>
<dbReference type="InterPro" id="IPR011013">
    <property type="entry name" value="Gal_mutarotase_sf_dom"/>
</dbReference>
<dbReference type="InterPro" id="IPR014438">
    <property type="entry name" value="Glucan_biosyn_MdoG/MdoD"/>
</dbReference>
<dbReference type="PANTHER" id="PTHR30504">
    <property type="entry name" value="GLUCANS BIOSYNTHESIS PROTEIN"/>
    <property type="match status" value="1"/>
</dbReference>
<name>A0ABW9GBB4_9GAMM</name>
<evidence type="ECO:0000256" key="2">
    <source>
        <dbReference type="ARBA" id="ARBA00005001"/>
    </source>
</evidence>
<evidence type="ECO:0000256" key="5">
    <source>
        <dbReference type="SAM" id="SignalP"/>
    </source>
</evidence>
<evidence type="ECO:0000256" key="3">
    <source>
        <dbReference type="ARBA" id="ARBA00009284"/>
    </source>
</evidence>
<comment type="similarity">
    <text evidence="3">Belongs to the OpgD/OpgG family.</text>
</comment>